<evidence type="ECO:0000313" key="2">
    <source>
        <dbReference type="EMBL" id="CAJ0566839.1"/>
    </source>
</evidence>
<dbReference type="InterPro" id="IPR013087">
    <property type="entry name" value="Znf_C2H2_type"/>
</dbReference>
<comment type="caution">
    <text evidence="2">The sequence shown here is derived from an EMBL/GenBank/DDBJ whole genome shotgun (WGS) entry which is preliminary data.</text>
</comment>
<sequence>MLAPIPVYSFGPATPCDGHLVDEEPPTRDAICANCEARGEDKRLFVCRDCYAAGRHKVPEVFQCRFCSESCWETAMLKSHRLLHQHMSEEQLEQIQHPHPLA</sequence>
<dbReference type="AlphaFoldDB" id="A0AA36CD70"/>
<gene>
    <name evidence="2" type="ORF">MSPICULIGERA_LOCUS5423</name>
</gene>
<proteinExistence type="predicted"/>
<evidence type="ECO:0000259" key="1">
    <source>
        <dbReference type="PROSITE" id="PS00028"/>
    </source>
</evidence>
<dbReference type="Proteomes" id="UP001177023">
    <property type="component" value="Unassembled WGS sequence"/>
</dbReference>
<keyword evidence="3" id="KW-1185">Reference proteome</keyword>
<organism evidence="2 3">
    <name type="scientific">Mesorhabditis spiculigera</name>
    <dbReference type="NCBI Taxonomy" id="96644"/>
    <lineage>
        <taxon>Eukaryota</taxon>
        <taxon>Metazoa</taxon>
        <taxon>Ecdysozoa</taxon>
        <taxon>Nematoda</taxon>
        <taxon>Chromadorea</taxon>
        <taxon>Rhabditida</taxon>
        <taxon>Rhabditina</taxon>
        <taxon>Rhabditomorpha</taxon>
        <taxon>Rhabditoidea</taxon>
        <taxon>Rhabditidae</taxon>
        <taxon>Mesorhabditinae</taxon>
        <taxon>Mesorhabditis</taxon>
    </lineage>
</organism>
<protein>
    <recommendedName>
        <fullName evidence="1">C2H2-type domain-containing protein</fullName>
    </recommendedName>
</protein>
<dbReference type="EMBL" id="CATQJA010001332">
    <property type="protein sequence ID" value="CAJ0566839.1"/>
    <property type="molecule type" value="Genomic_DNA"/>
</dbReference>
<name>A0AA36CD70_9BILA</name>
<accession>A0AA36CD70</accession>
<reference evidence="2" key="1">
    <citation type="submission" date="2023-06" db="EMBL/GenBank/DDBJ databases">
        <authorList>
            <person name="Delattre M."/>
        </authorList>
    </citation>
    <scope>NUCLEOTIDE SEQUENCE</scope>
    <source>
        <strain evidence="2">AF72</strain>
    </source>
</reference>
<dbReference type="PROSITE" id="PS00028">
    <property type="entry name" value="ZINC_FINGER_C2H2_1"/>
    <property type="match status" value="1"/>
</dbReference>
<feature type="non-terminal residue" evidence="2">
    <location>
        <position position="102"/>
    </location>
</feature>
<evidence type="ECO:0000313" key="3">
    <source>
        <dbReference type="Proteomes" id="UP001177023"/>
    </source>
</evidence>
<feature type="domain" description="C2H2-type" evidence="1">
    <location>
        <begin position="64"/>
        <end position="86"/>
    </location>
</feature>